<keyword evidence="1" id="KW-0472">Membrane</keyword>
<dbReference type="AlphaFoldDB" id="A0A8C3REV9"/>
<proteinExistence type="predicted"/>
<keyword evidence="3" id="KW-1185">Reference proteome</keyword>
<keyword evidence="1" id="KW-0812">Transmembrane</keyword>
<dbReference type="Ensembl" id="ENSCRFT00000020365.1">
    <property type="protein sequence ID" value="ENSCRFP00000019710.1"/>
    <property type="gene ID" value="ENSCRFG00000014761.1"/>
</dbReference>
<organism evidence="2 3">
    <name type="scientific">Cyanoderma ruficeps</name>
    <name type="common">rufous-capped babbler</name>
    <dbReference type="NCBI Taxonomy" id="181631"/>
    <lineage>
        <taxon>Eukaryota</taxon>
        <taxon>Metazoa</taxon>
        <taxon>Chordata</taxon>
        <taxon>Craniata</taxon>
        <taxon>Vertebrata</taxon>
        <taxon>Euteleostomi</taxon>
        <taxon>Archelosauria</taxon>
        <taxon>Archosauria</taxon>
        <taxon>Dinosauria</taxon>
        <taxon>Saurischia</taxon>
        <taxon>Theropoda</taxon>
        <taxon>Coelurosauria</taxon>
        <taxon>Aves</taxon>
        <taxon>Neognathae</taxon>
        <taxon>Neoaves</taxon>
        <taxon>Telluraves</taxon>
        <taxon>Australaves</taxon>
        <taxon>Passeriformes</taxon>
        <taxon>Sylvioidea</taxon>
        <taxon>Timaliidae</taxon>
        <taxon>Cyanoderma</taxon>
    </lineage>
</organism>
<reference evidence="2" key="2">
    <citation type="submission" date="2025-09" db="UniProtKB">
        <authorList>
            <consortium name="Ensembl"/>
        </authorList>
    </citation>
    <scope>IDENTIFICATION</scope>
</reference>
<keyword evidence="1" id="KW-1133">Transmembrane helix</keyword>
<dbReference type="Proteomes" id="UP000694396">
    <property type="component" value="Unplaced"/>
</dbReference>
<protein>
    <submittedName>
        <fullName evidence="2">Uncharacterized protein</fullName>
    </submittedName>
</protein>
<evidence type="ECO:0000256" key="1">
    <source>
        <dbReference type="SAM" id="Phobius"/>
    </source>
</evidence>
<evidence type="ECO:0000313" key="2">
    <source>
        <dbReference type="Ensembl" id="ENSCRFP00000019710.1"/>
    </source>
</evidence>
<reference evidence="2" key="1">
    <citation type="submission" date="2025-08" db="UniProtKB">
        <authorList>
            <consortium name="Ensembl"/>
        </authorList>
    </citation>
    <scope>IDENTIFICATION</scope>
</reference>
<feature type="transmembrane region" description="Helical" evidence="1">
    <location>
        <begin position="30"/>
        <end position="48"/>
    </location>
</feature>
<evidence type="ECO:0000313" key="3">
    <source>
        <dbReference type="Proteomes" id="UP000694396"/>
    </source>
</evidence>
<sequence>MSAPCQSIQDPGRAGLVSGRSVAWSSSPKAVHPAFLQMLACLHAFVGVELSNSFFFSSCIRLIVITGGLIVNSTMKPVK</sequence>
<name>A0A8C3REV9_9PASS</name>
<accession>A0A8C3REV9</accession>